<dbReference type="Pfam" id="PF00052">
    <property type="entry name" value="Laminin_B"/>
    <property type="match status" value="3"/>
</dbReference>
<comment type="caution">
    <text evidence="13">Lacks conserved residue(s) required for the propagation of feature annotation.</text>
</comment>
<dbReference type="Pfam" id="PF00057">
    <property type="entry name" value="Ldl_recept_a"/>
    <property type="match status" value="15"/>
</dbReference>
<feature type="disulfide bond" evidence="15">
    <location>
        <begin position="386"/>
        <end position="401"/>
    </location>
</feature>
<dbReference type="GO" id="GO:0016358">
    <property type="term" value="P:dendrite development"/>
    <property type="evidence" value="ECO:0007669"/>
    <property type="project" value="UniProtKB-ARBA"/>
</dbReference>
<organism evidence="25">
    <name type="scientific">Mytilus coruscus</name>
    <name type="common">Sea mussel</name>
    <dbReference type="NCBI Taxonomy" id="42192"/>
    <lineage>
        <taxon>Eukaryota</taxon>
        <taxon>Metazoa</taxon>
        <taxon>Spiralia</taxon>
        <taxon>Lophotrochozoa</taxon>
        <taxon>Mollusca</taxon>
        <taxon>Bivalvia</taxon>
        <taxon>Autobranchia</taxon>
        <taxon>Pteriomorphia</taxon>
        <taxon>Mytilida</taxon>
        <taxon>Mytiloidea</taxon>
        <taxon>Mytilidae</taxon>
        <taxon>Mytilinae</taxon>
        <taxon>Mytilus</taxon>
    </lineage>
</organism>
<dbReference type="FunFam" id="4.10.400.10:FF:000034">
    <property type="entry name" value="Low-density lipoprotein receptor-related protein 2"/>
    <property type="match status" value="2"/>
</dbReference>
<name>A0A0K0YAY3_MYTCO</name>
<feature type="disulfide bond" evidence="13">
    <location>
        <begin position="1669"/>
        <end position="1678"/>
    </location>
</feature>
<evidence type="ECO:0000256" key="4">
    <source>
        <dbReference type="ARBA" id="ARBA00022530"/>
    </source>
</evidence>
<feature type="domain" description="Laminin EGF-like" evidence="22">
    <location>
        <begin position="1537"/>
        <end position="1586"/>
    </location>
</feature>
<evidence type="ECO:0000256" key="3">
    <source>
        <dbReference type="ARBA" id="ARBA00022525"/>
    </source>
</evidence>
<feature type="disulfide bond" evidence="15">
    <location>
        <begin position="866"/>
        <end position="881"/>
    </location>
</feature>
<feature type="region of interest" description="Disordered" evidence="17">
    <location>
        <begin position="58"/>
        <end position="78"/>
    </location>
</feature>
<feature type="disulfide bond" evidence="15">
    <location>
        <begin position="919"/>
        <end position="931"/>
    </location>
</feature>
<dbReference type="PROSITE" id="PS01186">
    <property type="entry name" value="EGF_2"/>
    <property type="match status" value="2"/>
</dbReference>
<dbReference type="PROSITE" id="PS00010">
    <property type="entry name" value="ASX_HYDROXYL"/>
    <property type="match status" value="1"/>
</dbReference>
<dbReference type="InterPro" id="IPR000152">
    <property type="entry name" value="EGF-type_Asp/Asn_hydroxyl_site"/>
</dbReference>
<feature type="domain" description="Laminin EGF-like" evidence="22">
    <location>
        <begin position="2342"/>
        <end position="2391"/>
    </location>
</feature>
<dbReference type="PANTHER" id="PTHR44170:SF56">
    <property type="entry name" value="FIBRONECTIN TYPE-III DOMAIN-CONTAINING PROTEIN"/>
    <property type="match status" value="1"/>
</dbReference>
<keyword evidence="3" id="KW-0964">Secreted</keyword>
<dbReference type="GO" id="GO:0048646">
    <property type="term" value="P:anatomical structure formation involved in morphogenesis"/>
    <property type="evidence" value="ECO:0007669"/>
    <property type="project" value="UniProtKB-ARBA"/>
</dbReference>
<feature type="disulfide bond" evidence="15">
    <location>
        <begin position="689"/>
        <end position="701"/>
    </location>
</feature>
<evidence type="ECO:0000256" key="5">
    <source>
        <dbReference type="ARBA" id="ARBA00022536"/>
    </source>
</evidence>
<feature type="domain" description="Ig-like" evidence="23">
    <location>
        <begin position="3286"/>
        <end position="3368"/>
    </location>
</feature>
<evidence type="ECO:0000259" key="22">
    <source>
        <dbReference type="PROSITE" id="PS50027"/>
    </source>
</evidence>
<dbReference type="InterPro" id="IPR013320">
    <property type="entry name" value="ConA-like_dom_sf"/>
</dbReference>
<feature type="domain" description="Laminin IV type A" evidence="24">
    <location>
        <begin position="1724"/>
        <end position="1904"/>
    </location>
</feature>
<dbReference type="PROSITE" id="PS50027">
    <property type="entry name" value="EGF_LAM_2"/>
    <property type="match status" value="4"/>
</dbReference>
<dbReference type="FunFam" id="2.60.40.10:FF:000032">
    <property type="entry name" value="palladin isoform X1"/>
    <property type="match status" value="3"/>
</dbReference>
<sequence>MYSSHKILFLRNCRTLLISLILLNGILLSTSESEKDFEFLDEEELTLHKVEKRSVTDDEDFLNDESGSTPEGSGDTDEKVSYRVVYRVDVNFTDILYTQELSNRDSNEFKTLAEKIQNVITRLYVNIPGTQEVVVVQFQPGSLLTTFDLTSRGYYDEPALRQTIEKPLQDGRVGEYRASPVGFAFRSFSDGRTCPDFVGRDPSRLPRSGDNRANLLINNIFPCRGYVVAWQYYRIIPRYTGYVGVWRQINDLQFRLIGKTELPIANEGNQTVFVDPPIAVEKGDFIGIFYPGNAEEGVVASATPVEDAVDSRELYQNYYARIYNEDVNSGSIVNLNGTDFQDTKATFALKAIMDYTGIDGAVTPSRCADNQFRCDDGDCVDGRFKCDGQIDCNDESDELNCPPVICNTDEFRCNNKQQCVPKVFVCNRQFDCADDSDEDNCPEGCRLGQFECRNGQCIESLLRCNDQFDCDDLSDEEECNVAPPCPEGLYRCDDGQCVSPDARCNGIVQCRDRSDEANCACRPDEFRCRSGQCIPSSRKCDSTPDCQDRSDEEDCPVKPVCPEGMFTCADNQCIPQVRRCDKRRDCRDGTDESVATCGVIVTSLKITNKELVLNEGETAVFDCVVEANTPIRIHWTRGSQDIPAKAVIDRGRLTIPNLVLADADTYICSAPEASSATPDRASLLVIPACEPNQFRCRDGTCITDTYRCDGYADCNDRSDEENCPGGPCRTGQYVCDDGSCARQGSGCNGRTECRDGSDEFPKYCGCPSRRQFQCRDGTKCIDAMQECDGITDCTDRSDEHSRCVSTCRPDEFRCSDGTCINLVKECDGVRDCVDNSDENNCPTLNCRADQFTCTQQFQCIPAARKCDGFADCSDRTDEEGCACKPNEFRCSNGQCIDNRRQCDRNRDCLDNSDEEGCGCQPNEFTCRSGDCIRADRRCDRRSDCRDGSDELNCPTQQVTISISPRELTLRVGSQAYFDCNISPADTPLEWYRNGNIDIQPKATVERGRLIIPNLDITDAGDYICSGIYNDRTYTESARLIVRQITVPTTPPPIGPCGAGQATCRNGQCIPIDYRCDGDKDCDDNSDEDSCTVSAICEPNEFRCRNDRCAMKIWRCDGDDDCGDNSDEEDCPTRKPGDPCDTIEFQCMSGDQCIPGSYQCDGEIDCQDRSDEIGCSPPVINLPPVSKIDVELGGSFTIICEAVGTPTPLIVWRLNWGNIPTGARVFTSSKSGRGNLTITDARVEDSGAYTCEAINTRGSIFATPDAIIIVRRYPAGLCQQPYFNVEASVTGDCVRCFCFGHSNECYSSNLQIAQINLVGDMKLLDTNASRTVETAYVQQLPSLRGAQVPRFDRLSPNMYYYWSLPSEFLNERLTSYGGKLQYNVYYEIAGSQYPTQQSDVIITGNGITLYHRTSTQFRPRGDNSVSVSFLPNEWTREDQPKRGDTPVREYASREDLMMVLENVESILIRSQYDARQTLTRVNDVIFTTGVQQDTGLGRAVYVEDCVCPAGHTGLSCQDCAVGYYRVRNGPYLGNCVRCRCNGHSNDCNPLTGQCRSCQHNTEGNNCENCARGYYGDATQGTPNDCNTCPCPLTDSTNQFSPTCEIDRRDGQVTCTACAQGYEGRRCERCARGYVGNPQIVGDYCRISDERCDSRGSLSQLPDSVTRQCTCKTNVYGRNCDQCKQNTFYLSVNNPYGCVSCFCMGVTRQCTSTFWNRAQIGASFTRDRQGFSLVDIAQREEPTTDGFTVNSNVRELVYRRFNTLPQRVYYWSLPQRFLGDKVTSYGGNLNFVISYRPGLDTSPQDTAAPLVEISGNDITLVYKDKTAPTSNTPAVYKVPLYEQFWTRPDGEPATREFLLMALADVSALLIRATFTRDTDSASIRDVIMDIAEDRDTRLDRAYAVEQCACPTGYKGLSCEDCDSGYTRTGGGLYLGLCEPCQCNRHSSECDPETGVCKNCQHNTEGDFCERCAPGFYGDARGGSPTSCQPCPCPLTESPNQFSPVCELSSDGQVTCTACPAGHTGRRCESCIQGYTGNPLRPGDYCKIGPVGPDCNCDSRGTVPNTQCDPNNLQCQCKSYVRGLRCNTCKDGYFYLDQSNQQGCLACWCNGLTNQCSSSSYYRDELRPQLGSDGSHNFALTNRRLSNTITDGFELDVTRREVKFARLDSVQRERESLYFSLPPKFRGNKVESYGGYLRFTLETHVAQDAGSTFRDVDIEIITSGQRERMYHLFNPAVKMYDANLYEILLRESTFQLSDGSTPTREAFLRILSDIEAILIRATYHSITSYTSLRDLRMDTAVAEVTNLGRAPMVESCRCPEGYRGLSCEECAIGYLKDTNNRCIRCSCNGHASACDPATGVCLNCQDNTEGERCERCATGYYGDSTTGTPNDCRPCPCPLTVPSNQFSRSCYLESDGLVTCDRCPPGYIGRKCERCDTDRGYTGNPTEVGGRCQRDEVLKPVVTVNPTELEDTVGQTIVFQCNVQGPGPFNVIWSRIDGQGLPNRAQVGPRYSLTIRDVQETDAGRYVCTATNVHGSSRQYVNLIVLGRQQPIRVYIEPPKERTVDEGQSVRFVCVAQGEMQSNYILSWSKINGLMPNKAIDQNGVLVIPNVRPEDGGTYECTGSDMFHMDTDRATLRVSAQQVQPSIRIEPTFQTVNEFETAEFRCVTTGRPAPTVEWRRGTGTMNPSAVISGGVLRIPAVRRSDEAQYYCKASNVAGTTEVRTILYVKSNPRPPTDITVIVRQVAIIATVGTTEQLICYIDDNSVRPTLIWSRNGGLPSGSSQDNGVLTLNNIQPSFAGSYVCTAITPNGDRGTGTTTLTVRPEIETTVPTAKVTPDRTTIAQGTTGTIRCSVTGTPQPKITWSKSRGELTARHQVVGEILRITNAQIEDRGVYICRAENTAGLGQGWAIVEVERRAKPKLDIYPAVSQTIKTGESALFQCRVMGGDPPPTVTWSRAGGEPMLSTIDTMENGVIMFKGVTGEEAGGYICTATNEMGSVTATATLIIQGPPRIIISPSKKVFAVIGQRVSLECTGEGDPIPTVQWRYERAPDRGDVPTPVEGALSQGSATLTLNAVSRSDSGNYYCTANNVAGSVTETVQLEVQDSGQPSRETGVTIRGPGQRTVREGETVTIECDTTGIQNAVVRWRKRNGLMPPNHSVRGGTLTIPNFRSVYSGEYICSASSPVKNYETSVFIIVTVTPSLTISPARVEARAGGTVQLRCQPQGTGPFNIEWLKVDGVLNPSATQTRDGLLEIRQVTAADAGRYRCLATGSSGSSDGFAIVSVTVPPTITLSQRDARPYLGQLMELRCQASGNPPPSITWEKENGVLPRDHTVNNGVLQIFNVRQEDSGRYICQATSPAGVDREYVTLTVQGRNTDGNGPIRIDTQTVNIGERVEMECVVTGTPIPTVTWSRIGEPLPETSTVNDVFLVIPNVRIEDAGTYVCTAQNLRGTIQQRVNLFVRARPIISGSQADSMTAALGSKASMSCDAIGYPQPDITWYRKDGQMPSEYTVEKDGRLTIPKVNPDDAGMYVCSAGNELGKIEQPMELVVGDLVPYFPQNPVSYITYPPMNDVYLDFDILLRLKPEATDGLVLYNGNEDFQRGSGDYVCFGLREGYPEFTFDVGSGPAIIQGNETLDLNKWHTVRLERNRKAGTLTVNDKQKYIGETPGRFQGLDLTQDMYLGGVPDYSKIPQPARYTTGFVGAISQVERNGDNLNLGADAITLEGIEMYDACQNRPCMNGARCTPANLGDGFRCVCPQGYTGERCDQQGQRCYPGACGSAGRCRDLPNGFTCICPMESSGPGCLTVGRINIPRFNKTSFAAYAAVQGAKFEMKIELEFKPHSLENGIVLYSAQNNDGTGDYVSLALRNGYLEFRYNTGSGPAVLSSRRRLTVNEWVKVVASKQGQEGTLVVNNEEPVKVWPWSYYNNRYRNYYNYHLLRRYRYRRATSPGTTIGLDLRTMLYIGGTDSDHKLPQNLGITDGLVGCVAEVTINSKQVDLIGSAVETYNVHDCGERNICNRRPCLNGGTCERLSSLEYRCVCPTKFTGKNCETQINVCITKQPCQNNAPCSITADGYRCDCPLGYIGVHCEGTTPLGEKISVTGDGFLEFDKSFLVQTEDKQIVKVTIRTTEPNGLIFYQGQASAGGISRSKDYLSVGLKDGFIEYSYDLGSGPAVIRSLQKVNDGYGHTIEVTRLGRQGTLKIDNKQETVVEGTSQGILQMLNADSNLYIGGVSSVETMTSNRYKETFSGCIYDIYFMDKGPLRAPEDAVRGFNVRPCSS</sequence>
<dbReference type="SMART" id="SM00179">
    <property type="entry name" value="EGF_CA"/>
    <property type="match status" value="4"/>
</dbReference>
<evidence type="ECO:0000256" key="12">
    <source>
        <dbReference type="ARBA" id="ARBA00023319"/>
    </source>
</evidence>
<feature type="disulfide bond" evidence="15">
    <location>
        <begin position="426"/>
        <end position="441"/>
    </location>
</feature>
<feature type="domain" description="Ig-like" evidence="23">
    <location>
        <begin position="602"/>
        <end position="684"/>
    </location>
</feature>
<feature type="domain" description="Ig-like" evidence="23">
    <location>
        <begin position="2828"/>
        <end position="2898"/>
    </location>
</feature>
<feature type="disulfide bond" evidence="15">
    <location>
        <begin position="485"/>
        <end position="497"/>
    </location>
</feature>
<feature type="disulfide bond" evidence="13">
    <location>
        <begin position="4078"/>
        <end position="4087"/>
    </location>
</feature>
<evidence type="ECO:0000259" key="19">
    <source>
        <dbReference type="PROSITE" id="PS50024"/>
    </source>
</evidence>
<dbReference type="SMART" id="SM00406">
    <property type="entry name" value="IGv"/>
    <property type="match status" value="7"/>
</dbReference>
<dbReference type="SMART" id="SM00408">
    <property type="entry name" value="IGc2"/>
    <property type="match status" value="15"/>
</dbReference>
<dbReference type="Gene3D" id="2.60.40.10">
    <property type="entry name" value="Immunoglobulins"/>
    <property type="match status" value="15"/>
</dbReference>
<dbReference type="Gene3D" id="4.10.400.10">
    <property type="entry name" value="Low-density Lipoprotein Receptor"/>
    <property type="match status" value="15"/>
</dbReference>
<dbReference type="InterPro" id="IPR056863">
    <property type="entry name" value="LMN_ATRN_NET-like_EGF"/>
</dbReference>
<feature type="disulfide bond" evidence="15">
    <location>
        <begin position="445"/>
        <end position="457"/>
    </location>
</feature>
<feature type="domain" description="Ig-like" evidence="23">
    <location>
        <begin position="3106"/>
        <end position="3189"/>
    </location>
</feature>
<evidence type="ECO:0000259" key="20">
    <source>
        <dbReference type="PROSITE" id="PS50025"/>
    </source>
</evidence>
<dbReference type="CDD" id="cd00112">
    <property type="entry name" value="LDLa"/>
    <property type="match status" value="12"/>
</dbReference>
<feature type="disulfide bond" evidence="13">
    <location>
        <begin position="4039"/>
        <end position="4048"/>
    </location>
</feature>
<feature type="domain" description="Ig-like" evidence="23">
    <location>
        <begin position="3463"/>
        <end position="3547"/>
    </location>
</feature>
<feature type="disulfide bond" evidence="15">
    <location>
        <begin position="1075"/>
        <end position="1090"/>
    </location>
</feature>
<feature type="disulfide bond" evidence="15">
    <location>
        <begin position="883"/>
        <end position="895"/>
    </location>
</feature>
<keyword evidence="2" id="KW-0217">Developmental protein</keyword>
<dbReference type="FunFam" id="2.10.25.10:FF:000106">
    <property type="entry name" value="Heparan sulfate proteoglycan 2"/>
    <property type="match status" value="3"/>
</dbReference>
<dbReference type="GO" id="GO:0043005">
    <property type="term" value="C:neuron projection"/>
    <property type="evidence" value="ECO:0007669"/>
    <property type="project" value="UniProtKB-ARBA"/>
</dbReference>
<dbReference type="PROSITE" id="PS51115">
    <property type="entry name" value="LAMININ_IVA"/>
    <property type="match status" value="3"/>
</dbReference>
<dbReference type="FunFam" id="2.10.25.10:FF:000172">
    <property type="entry name" value="FAT atypical cadherin 3"/>
    <property type="match status" value="1"/>
</dbReference>
<keyword evidence="8" id="KW-0084">Basement membrane</keyword>
<feature type="disulfide bond" evidence="15">
    <location>
        <begin position="1103"/>
        <end position="1121"/>
    </location>
</feature>
<keyword evidence="7" id="KW-0677">Repeat</keyword>
<evidence type="ECO:0000256" key="14">
    <source>
        <dbReference type="PROSITE-ProRule" id="PRU00122"/>
    </source>
</evidence>
<feature type="disulfide bond" evidence="15">
    <location>
        <begin position="807"/>
        <end position="819"/>
    </location>
</feature>
<dbReference type="InterPro" id="IPR013106">
    <property type="entry name" value="Ig_V-set"/>
</dbReference>
<dbReference type="InterPro" id="IPR003599">
    <property type="entry name" value="Ig_sub"/>
</dbReference>
<dbReference type="InterPro" id="IPR003598">
    <property type="entry name" value="Ig_sub2"/>
</dbReference>
<feature type="chain" id="PRO_5005454958" evidence="18">
    <location>
        <begin position="32"/>
        <end position="4278"/>
    </location>
</feature>
<dbReference type="Pfam" id="PF01390">
    <property type="entry name" value="SEA"/>
    <property type="match status" value="1"/>
</dbReference>
<dbReference type="SUPFAM" id="SSF57424">
    <property type="entry name" value="LDL receptor-like module"/>
    <property type="match status" value="16"/>
</dbReference>
<feature type="domain" description="EGF-like" evidence="21">
    <location>
        <begin position="4051"/>
        <end position="4088"/>
    </location>
</feature>
<feature type="disulfide bond" evidence="15">
    <location>
        <begin position="1159"/>
        <end position="1174"/>
    </location>
</feature>
<evidence type="ECO:0000256" key="18">
    <source>
        <dbReference type="SAM" id="SignalP"/>
    </source>
</evidence>
<dbReference type="PROSITE" id="PS01248">
    <property type="entry name" value="EGF_LAM_1"/>
    <property type="match status" value="5"/>
</dbReference>
<evidence type="ECO:0000256" key="15">
    <source>
        <dbReference type="PROSITE-ProRule" id="PRU00124"/>
    </source>
</evidence>
<protein>
    <submittedName>
        <fullName evidence="25">Heparan sulfate proteoglycan-like protein-1</fullName>
    </submittedName>
</protein>
<keyword evidence="4" id="KW-0272">Extracellular matrix</keyword>
<feature type="disulfide bond" evidence="15">
    <location>
        <begin position="561"/>
        <end position="573"/>
    </location>
</feature>
<feature type="domain" description="EGF-like" evidence="21">
    <location>
        <begin position="3767"/>
        <end position="3803"/>
    </location>
</feature>
<feature type="disulfide bond" evidence="16">
    <location>
        <begin position="2074"/>
        <end position="2083"/>
    </location>
</feature>
<dbReference type="FunFam" id="2.10.25.10:FF:000033">
    <property type="entry name" value="Laminin subunit alpha 2"/>
    <property type="match status" value="2"/>
</dbReference>
<keyword evidence="6 18" id="KW-0732">Signal</keyword>
<feature type="disulfide bond" evidence="15">
    <location>
        <begin position="452"/>
        <end position="470"/>
    </location>
</feature>
<dbReference type="SMART" id="SM00192">
    <property type="entry name" value="LDLa"/>
    <property type="match status" value="16"/>
</dbReference>
<dbReference type="SMART" id="SM00282">
    <property type="entry name" value="LamG"/>
    <property type="match status" value="3"/>
</dbReference>
<feature type="domain" description="SEA" evidence="19">
    <location>
        <begin position="82"/>
        <end position="190"/>
    </location>
</feature>
<dbReference type="SMART" id="SM00180">
    <property type="entry name" value="EGF_Lam"/>
    <property type="match status" value="8"/>
</dbReference>
<dbReference type="Gene3D" id="2.10.25.10">
    <property type="entry name" value="Laminin"/>
    <property type="match status" value="11"/>
</dbReference>
<feature type="domain" description="Ig-like" evidence="23">
    <location>
        <begin position="3008"/>
        <end position="3099"/>
    </location>
</feature>
<dbReference type="PRINTS" id="PR00261">
    <property type="entry name" value="LDLRECEPTOR"/>
</dbReference>
<feature type="domain" description="Ig-like" evidence="23">
    <location>
        <begin position="3379"/>
        <end position="3458"/>
    </location>
</feature>
<feature type="domain" description="Ig-like" evidence="23">
    <location>
        <begin position="2457"/>
        <end position="2541"/>
    </location>
</feature>
<feature type="disulfide bond" evidence="15">
    <location>
        <begin position="367"/>
        <end position="379"/>
    </location>
</feature>
<feature type="disulfide bond" evidence="15">
    <location>
        <begin position="374"/>
        <end position="392"/>
    </location>
</feature>
<dbReference type="Pfam" id="PF24973">
    <property type="entry name" value="EGF_LMN_ATRN"/>
    <property type="match status" value="3"/>
</dbReference>
<evidence type="ECO:0000256" key="13">
    <source>
        <dbReference type="PROSITE-ProRule" id="PRU00076"/>
    </source>
</evidence>
<feature type="disulfide bond" evidence="15">
    <location>
        <begin position="708"/>
        <end position="723"/>
    </location>
</feature>
<proteinExistence type="evidence at transcript level"/>
<feature type="disulfide bond" evidence="15">
    <location>
        <begin position="735"/>
        <end position="753"/>
    </location>
</feature>
<feature type="disulfide bond" evidence="15">
    <location>
        <begin position="902"/>
        <end position="917"/>
    </location>
</feature>
<dbReference type="GO" id="GO:0016020">
    <property type="term" value="C:membrane"/>
    <property type="evidence" value="ECO:0007669"/>
    <property type="project" value="UniProtKB-SubCell"/>
</dbReference>
<evidence type="ECO:0000256" key="8">
    <source>
        <dbReference type="ARBA" id="ARBA00022869"/>
    </source>
</evidence>
<feature type="domain" description="Ig-like" evidence="23">
    <location>
        <begin position="2548"/>
        <end position="2636"/>
    </location>
</feature>
<dbReference type="SUPFAM" id="SSF48726">
    <property type="entry name" value="Immunoglobulin"/>
    <property type="match status" value="15"/>
</dbReference>
<feature type="disulfide bond" evidence="15">
    <location>
        <begin position="890"/>
        <end position="908"/>
    </location>
</feature>
<dbReference type="PROSITE" id="PS50025">
    <property type="entry name" value="LAM_G_DOMAIN"/>
    <property type="match status" value="3"/>
</dbReference>
<keyword evidence="9 13" id="KW-1015">Disulfide bond</keyword>
<dbReference type="GO" id="GO:0005509">
    <property type="term" value="F:calcium ion binding"/>
    <property type="evidence" value="ECO:0007669"/>
    <property type="project" value="InterPro"/>
</dbReference>
<dbReference type="SUPFAM" id="SSF82671">
    <property type="entry name" value="SEA domain"/>
    <property type="match status" value="1"/>
</dbReference>
<keyword evidence="5 13" id="KW-0245">EGF-like domain</keyword>
<dbReference type="PANTHER" id="PTHR44170">
    <property type="entry name" value="PROTEIN SIDEKICK"/>
    <property type="match status" value="1"/>
</dbReference>
<evidence type="ECO:0000256" key="7">
    <source>
        <dbReference type="ARBA" id="ARBA00022737"/>
    </source>
</evidence>
<feature type="domain" description="Laminin EGF-like" evidence="22">
    <location>
        <begin position="2052"/>
        <end position="2103"/>
    </location>
</feature>
<dbReference type="InterPro" id="IPR000742">
    <property type="entry name" value="EGF"/>
</dbReference>
<feature type="disulfide bond" evidence="15">
    <location>
        <begin position="504"/>
        <end position="519"/>
    </location>
</feature>
<feature type="domain" description="Ig-like" evidence="23">
    <location>
        <begin position="2917"/>
        <end position="3003"/>
    </location>
</feature>
<dbReference type="SMART" id="SM00409">
    <property type="entry name" value="IG"/>
    <property type="match status" value="15"/>
</dbReference>
<dbReference type="GO" id="GO:0098609">
    <property type="term" value="P:cell-cell adhesion"/>
    <property type="evidence" value="ECO:0007669"/>
    <property type="project" value="TreeGrafter"/>
</dbReference>
<feature type="disulfide bond" evidence="16">
    <location>
        <begin position="1556"/>
        <end position="1565"/>
    </location>
</feature>
<dbReference type="InterPro" id="IPR000082">
    <property type="entry name" value="SEA_dom"/>
</dbReference>
<keyword evidence="10" id="KW-0325">Glycoprotein</keyword>
<dbReference type="SMART" id="SM00181">
    <property type="entry name" value="EGF"/>
    <property type="match status" value="12"/>
</dbReference>
<feature type="domain" description="Laminin G" evidence="20">
    <location>
        <begin position="3552"/>
        <end position="3731"/>
    </location>
</feature>
<dbReference type="PROSITE" id="PS50024">
    <property type="entry name" value="SEA"/>
    <property type="match status" value="1"/>
</dbReference>
<feature type="domain" description="Ig-like" evidence="23">
    <location>
        <begin position="1176"/>
        <end position="1268"/>
    </location>
</feature>
<feature type="disulfide bond" evidence="14">
    <location>
        <begin position="4249"/>
        <end position="4276"/>
    </location>
</feature>
<feature type="disulfide bond" evidence="13">
    <location>
        <begin position="3736"/>
        <end position="3753"/>
    </location>
</feature>
<dbReference type="InterPro" id="IPR002049">
    <property type="entry name" value="LE_dom"/>
</dbReference>
<dbReference type="CDD" id="cd00055">
    <property type="entry name" value="EGF_Lam"/>
    <property type="match status" value="6"/>
</dbReference>
<dbReference type="InterPro" id="IPR000034">
    <property type="entry name" value="Laminin_IV"/>
</dbReference>
<dbReference type="GO" id="GO:0005604">
    <property type="term" value="C:basement membrane"/>
    <property type="evidence" value="ECO:0007669"/>
    <property type="project" value="UniProtKB-SubCell"/>
</dbReference>
<feature type="disulfide bond" evidence="15">
    <location>
        <begin position="540"/>
        <end position="555"/>
    </location>
</feature>
<keyword evidence="11 16" id="KW-0424">Laminin EGF-like domain</keyword>
<dbReference type="InterPro" id="IPR001881">
    <property type="entry name" value="EGF-like_Ca-bd_dom"/>
</dbReference>
<dbReference type="InterPro" id="IPR036179">
    <property type="entry name" value="Ig-like_dom_sf"/>
</dbReference>
<dbReference type="FunFam" id="2.10.25.10:FF:000090">
    <property type="entry name" value="laminin subunit alpha"/>
    <property type="match status" value="1"/>
</dbReference>
<evidence type="ECO:0000313" key="25">
    <source>
        <dbReference type="EMBL" id="AKS48136.1"/>
    </source>
</evidence>
<feature type="disulfide bond" evidence="15">
    <location>
        <begin position="568"/>
        <end position="586"/>
    </location>
</feature>
<dbReference type="Gene3D" id="2.60.120.200">
    <property type="match status" value="3"/>
</dbReference>
<evidence type="ECO:0000256" key="16">
    <source>
        <dbReference type="PROSITE-ProRule" id="PRU00460"/>
    </source>
</evidence>
<feature type="domain" description="EGF-like" evidence="21">
    <location>
        <begin position="3727"/>
        <end position="3765"/>
    </location>
</feature>
<dbReference type="SUPFAM" id="SSF49899">
    <property type="entry name" value="Concanavalin A-like lectins/glucanases"/>
    <property type="match status" value="3"/>
</dbReference>
<evidence type="ECO:0000259" key="23">
    <source>
        <dbReference type="PROSITE" id="PS50835"/>
    </source>
</evidence>
<feature type="disulfide bond" evidence="16">
    <location>
        <begin position="1957"/>
        <end position="1966"/>
    </location>
</feature>
<feature type="domain" description="Ig-like" evidence="23">
    <location>
        <begin position="3198"/>
        <end position="3281"/>
    </location>
</feature>
<evidence type="ECO:0000256" key="17">
    <source>
        <dbReference type="SAM" id="MobiDB-lite"/>
    </source>
</evidence>
<evidence type="ECO:0000256" key="11">
    <source>
        <dbReference type="ARBA" id="ARBA00023292"/>
    </source>
</evidence>
<feature type="disulfide bond" evidence="15">
    <location>
        <begin position="528"/>
        <end position="546"/>
    </location>
</feature>
<dbReference type="Pfam" id="PF00054">
    <property type="entry name" value="Laminin_G_1"/>
    <property type="match status" value="3"/>
</dbReference>
<feature type="disulfide bond" evidence="15">
    <location>
        <begin position="1056"/>
        <end position="1068"/>
    </location>
</feature>
<dbReference type="FunFam" id="2.10.25.10:FF:000407">
    <property type="entry name" value="Laminin subunit alpha-3"/>
    <property type="match status" value="1"/>
</dbReference>
<feature type="domain" description="Laminin IV type A" evidence="24">
    <location>
        <begin position="2130"/>
        <end position="2312"/>
    </location>
</feature>
<dbReference type="InterPro" id="IPR023415">
    <property type="entry name" value="LDLR_class-A_CS"/>
</dbReference>
<feature type="disulfide bond" evidence="15">
    <location>
        <begin position="826"/>
        <end position="841"/>
    </location>
</feature>
<dbReference type="InterPro" id="IPR013098">
    <property type="entry name" value="Ig_I-set"/>
</dbReference>
<dbReference type="GO" id="GO:0048667">
    <property type="term" value="P:cell morphogenesis involved in neuron differentiation"/>
    <property type="evidence" value="ECO:0007669"/>
    <property type="project" value="UniProtKB-ARBA"/>
</dbReference>
<dbReference type="PROSITE" id="PS50835">
    <property type="entry name" value="IG_LIKE"/>
    <property type="match status" value="15"/>
</dbReference>
<evidence type="ECO:0000256" key="6">
    <source>
        <dbReference type="ARBA" id="ARBA00022729"/>
    </source>
</evidence>
<dbReference type="SMR" id="A0A0K0YAY3"/>
<dbReference type="CDD" id="cd00054">
    <property type="entry name" value="EGF_CA"/>
    <property type="match status" value="3"/>
</dbReference>
<feature type="domain" description="EGF-like" evidence="21">
    <location>
        <begin position="1639"/>
        <end position="1679"/>
    </location>
</feature>
<dbReference type="PROSITE" id="PS00022">
    <property type="entry name" value="EGF_1"/>
    <property type="match status" value="5"/>
</dbReference>
<dbReference type="GO" id="GO:0009887">
    <property type="term" value="P:animal organ morphogenesis"/>
    <property type="evidence" value="ECO:0007669"/>
    <property type="project" value="UniProtKB-ARBA"/>
</dbReference>
<feature type="disulfide bond" evidence="15">
    <location>
        <begin position="1115"/>
        <end position="1130"/>
    </location>
</feature>
<evidence type="ECO:0000256" key="10">
    <source>
        <dbReference type="ARBA" id="ARBA00023180"/>
    </source>
</evidence>
<dbReference type="PROSITE" id="PS50026">
    <property type="entry name" value="EGF_3"/>
    <property type="match status" value="5"/>
</dbReference>
<feature type="disulfide bond" evidence="16">
    <location>
        <begin position="2361"/>
        <end position="2370"/>
    </location>
</feature>
<feature type="disulfide bond" evidence="15">
    <location>
        <begin position="938"/>
        <end position="953"/>
    </location>
</feature>
<keyword evidence="12" id="KW-0393">Immunoglobulin domain</keyword>
<feature type="domain" description="Laminin IV type A" evidence="24">
    <location>
        <begin position="1315"/>
        <end position="1503"/>
    </location>
</feature>
<feature type="disulfide bond" evidence="15">
    <location>
        <begin position="814"/>
        <end position="832"/>
    </location>
</feature>
<dbReference type="PROSITE" id="PS01209">
    <property type="entry name" value="LDLRA_1"/>
    <property type="match status" value="9"/>
</dbReference>
<feature type="disulfide bond" evidence="15">
    <location>
        <begin position="464"/>
        <end position="479"/>
    </location>
</feature>
<dbReference type="Pfam" id="PF00053">
    <property type="entry name" value="EGF_laminin"/>
    <property type="match status" value="6"/>
</dbReference>
<accession>A0A0K0YAY3</accession>
<dbReference type="SMART" id="SM00281">
    <property type="entry name" value="LamB"/>
    <property type="match status" value="3"/>
</dbReference>
<feature type="signal peptide" evidence="18">
    <location>
        <begin position="1"/>
        <end position="31"/>
    </location>
</feature>
<evidence type="ECO:0000256" key="9">
    <source>
        <dbReference type="ARBA" id="ARBA00023157"/>
    </source>
</evidence>
<feature type="disulfide bond" evidence="15">
    <location>
        <begin position="492"/>
        <end position="510"/>
    </location>
</feature>
<feature type="disulfide bond" evidence="15">
    <location>
        <begin position="521"/>
        <end position="533"/>
    </location>
</feature>
<dbReference type="InterPro" id="IPR036055">
    <property type="entry name" value="LDL_receptor-like_sf"/>
</dbReference>
<dbReference type="InterPro" id="IPR002172">
    <property type="entry name" value="LDrepeatLR_classA_rpt"/>
</dbReference>
<evidence type="ECO:0000256" key="1">
    <source>
        <dbReference type="ARBA" id="ARBA00004302"/>
    </source>
</evidence>
<dbReference type="Pfam" id="PF07679">
    <property type="entry name" value="I-set"/>
    <property type="match status" value="4"/>
</dbReference>
<dbReference type="InterPro" id="IPR036364">
    <property type="entry name" value="SEA_dom_sf"/>
</dbReference>
<dbReference type="FunFam" id="2.10.25.10:FF:000173">
    <property type="entry name" value="Neurogenic locus notch protein 2"/>
    <property type="match status" value="1"/>
</dbReference>
<feature type="disulfide bond" evidence="15">
    <location>
        <begin position="696"/>
        <end position="714"/>
    </location>
</feature>
<feature type="disulfide bond" evidence="15">
    <location>
        <begin position="926"/>
        <end position="944"/>
    </location>
</feature>
<feature type="domain" description="Laminin G" evidence="20">
    <location>
        <begin position="3808"/>
        <end position="4016"/>
    </location>
</feature>
<feature type="disulfide bond" evidence="15">
    <location>
        <begin position="1063"/>
        <end position="1081"/>
    </location>
</feature>
<feature type="disulfide bond" evidence="15">
    <location>
        <begin position="1096"/>
        <end position="1108"/>
    </location>
</feature>
<feature type="domain" description="Ig-like" evidence="23">
    <location>
        <begin position="2642"/>
        <end position="2723"/>
    </location>
</feature>
<dbReference type="Pfam" id="PF13927">
    <property type="entry name" value="Ig_3"/>
    <property type="match status" value="9"/>
</dbReference>
<dbReference type="InterPro" id="IPR013783">
    <property type="entry name" value="Ig-like_fold"/>
</dbReference>
<dbReference type="PROSITE" id="PS50068">
    <property type="entry name" value="LDLRA_2"/>
    <property type="match status" value="16"/>
</dbReference>
<feature type="domain" description="Ig-like" evidence="23">
    <location>
        <begin position="954"/>
        <end position="1040"/>
    </location>
</feature>
<evidence type="ECO:0000259" key="24">
    <source>
        <dbReference type="PROSITE" id="PS51115"/>
    </source>
</evidence>
<feature type="domain" description="Laminin EGF-like" evidence="22">
    <location>
        <begin position="1938"/>
        <end position="1987"/>
    </location>
</feature>
<feature type="domain" description="Ig-like" evidence="23">
    <location>
        <begin position="2731"/>
        <end position="2818"/>
    </location>
</feature>
<feature type="disulfide bond" evidence="13">
    <location>
        <begin position="3755"/>
        <end position="3764"/>
    </location>
</feature>
<dbReference type="EMBL" id="KP757772">
    <property type="protein sequence ID" value="AKS48136.1"/>
    <property type="molecule type" value="mRNA"/>
</dbReference>
<dbReference type="FunFam" id="4.10.400.10:FF:000065">
    <property type="entry name" value="Transmembrane protease serine 7"/>
    <property type="match status" value="1"/>
</dbReference>
<evidence type="ECO:0000259" key="21">
    <source>
        <dbReference type="PROSITE" id="PS50026"/>
    </source>
</evidence>
<reference evidence="25" key="1">
    <citation type="submission" date="2015-02" db="EMBL/GenBank/DDBJ databases">
        <authorList>
            <person name="Chooi Y.-H."/>
        </authorList>
    </citation>
    <scope>NUCLEOTIDE SEQUENCE</scope>
    <source>
        <tissue evidence="25">Mantle</tissue>
    </source>
</reference>
<dbReference type="GO" id="GO:0001764">
    <property type="term" value="P:neuron migration"/>
    <property type="evidence" value="ECO:0007669"/>
    <property type="project" value="UniProtKB-ARBA"/>
</dbReference>
<feature type="domain" description="EGF-like" evidence="21">
    <location>
        <begin position="4012"/>
        <end position="4049"/>
    </location>
</feature>
<feature type="domain" description="Laminin G" evidence="20">
    <location>
        <begin position="4094"/>
        <end position="4276"/>
    </location>
</feature>
<dbReference type="SUPFAM" id="SSF57196">
    <property type="entry name" value="EGF/Laminin"/>
    <property type="match status" value="9"/>
</dbReference>
<dbReference type="CDD" id="cd00110">
    <property type="entry name" value="LamG"/>
    <property type="match status" value="3"/>
</dbReference>
<feature type="disulfide bond" evidence="15">
    <location>
        <begin position="728"/>
        <end position="740"/>
    </location>
</feature>
<comment type="subcellular location">
    <subcellularLocation>
        <location evidence="1">Secreted</location>
        <location evidence="1">Extracellular space</location>
        <location evidence="1">Extracellular matrix</location>
        <location evidence="1">Basement membrane</location>
    </subcellularLocation>
</comment>
<dbReference type="InterPro" id="IPR007110">
    <property type="entry name" value="Ig-like_dom"/>
</dbReference>
<dbReference type="Pfam" id="PF00008">
    <property type="entry name" value="EGF"/>
    <property type="match status" value="2"/>
</dbReference>
<evidence type="ECO:0000256" key="2">
    <source>
        <dbReference type="ARBA" id="ARBA00022473"/>
    </source>
</evidence>
<feature type="disulfide bond" evidence="13">
    <location>
        <begin position="1650"/>
        <end position="1667"/>
    </location>
</feature>
<dbReference type="InterPro" id="IPR001791">
    <property type="entry name" value="Laminin_G"/>
</dbReference>
<feature type="disulfide bond" evidence="13">
    <location>
        <begin position="3793"/>
        <end position="3802"/>
    </location>
</feature>